<dbReference type="EMBL" id="JACHBW010000024">
    <property type="protein sequence ID" value="MBB6106238.1"/>
    <property type="molecule type" value="Genomic_DNA"/>
</dbReference>
<evidence type="ECO:0008006" key="4">
    <source>
        <dbReference type="Google" id="ProtNLM"/>
    </source>
</evidence>
<keyword evidence="1" id="KW-0812">Transmembrane</keyword>
<sequence length="86" mass="9167">MTYAIALRLFAVMLALLCIGLMALIAHHTATPRVAHCSDQSESAASFAIRFDDAPRWPETVLCGGTVCLLVSFVLLTATCLMIAGI</sequence>
<reference evidence="2 3" key="1">
    <citation type="submission" date="2020-08" db="EMBL/GenBank/DDBJ databases">
        <title>Above-ground endophytic microbial communities from plants in different locations in the United States.</title>
        <authorList>
            <person name="Frank C."/>
        </authorList>
    </citation>
    <scope>NUCLEOTIDE SEQUENCE [LARGE SCALE GENOMIC DNA]</scope>
    <source>
        <strain evidence="2 3">WP4_2_2</strain>
    </source>
</reference>
<dbReference type="AlphaFoldDB" id="A0A7W9U3B1"/>
<evidence type="ECO:0000313" key="3">
    <source>
        <dbReference type="Proteomes" id="UP000571554"/>
    </source>
</evidence>
<dbReference type="RefSeq" id="WP_183731146.1">
    <property type="nucleotide sequence ID" value="NZ_JACHBW010000024.1"/>
</dbReference>
<evidence type="ECO:0000256" key="1">
    <source>
        <dbReference type="SAM" id="Phobius"/>
    </source>
</evidence>
<accession>A0A7W9U3B1</accession>
<organism evidence="2 3">
    <name type="scientific">Paraburkholderia bannensis</name>
    <dbReference type="NCBI Taxonomy" id="765414"/>
    <lineage>
        <taxon>Bacteria</taxon>
        <taxon>Pseudomonadati</taxon>
        <taxon>Pseudomonadota</taxon>
        <taxon>Betaproteobacteria</taxon>
        <taxon>Burkholderiales</taxon>
        <taxon>Burkholderiaceae</taxon>
        <taxon>Paraburkholderia</taxon>
    </lineage>
</organism>
<feature type="transmembrane region" description="Helical" evidence="1">
    <location>
        <begin position="61"/>
        <end position="84"/>
    </location>
</feature>
<keyword evidence="1" id="KW-0472">Membrane</keyword>
<evidence type="ECO:0000313" key="2">
    <source>
        <dbReference type="EMBL" id="MBB6106238.1"/>
    </source>
</evidence>
<keyword evidence="3" id="KW-1185">Reference proteome</keyword>
<proteinExistence type="predicted"/>
<protein>
    <recommendedName>
        <fullName evidence="4">Transmembrane protein</fullName>
    </recommendedName>
</protein>
<comment type="caution">
    <text evidence="2">The sequence shown here is derived from an EMBL/GenBank/DDBJ whole genome shotgun (WGS) entry which is preliminary data.</text>
</comment>
<keyword evidence="1" id="KW-1133">Transmembrane helix</keyword>
<name>A0A7W9U3B1_9BURK</name>
<gene>
    <name evidence="2" type="ORF">F4827_006110</name>
</gene>
<dbReference type="Proteomes" id="UP000571554">
    <property type="component" value="Unassembled WGS sequence"/>
</dbReference>